<reference evidence="12 13" key="1">
    <citation type="submission" date="2025-04" db="UniProtKB">
        <authorList>
            <consortium name="RefSeq"/>
        </authorList>
    </citation>
    <scope>IDENTIFICATION</scope>
    <source>
        <tissue evidence="12 13">Whole body pupa</tissue>
    </source>
</reference>
<keyword evidence="11" id="KW-1185">Reference proteome</keyword>
<keyword evidence="4" id="KW-0805">Transcription regulation</keyword>
<keyword evidence="6" id="KW-0804">Transcription</keyword>
<dbReference type="GO" id="GO:0000978">
    <property type="term" value="F:RNA polymerase II cis-regulatory region sequence-specific DNA binding"/>
    <property type="evidence" value="ECO:0007669"/>
    <property type="project" value="TreeGrafter"/>
</dbReference>
<evidence type="ECO:0000313" key="15">
    <source>
        <dbReference type="RefSeq" id="XP_037893244.1"/>
    </source>
</evidence>
<dbReference type="GO" id="GO:0001046">
    <property type="term" value="F:core promoter sequence-specific DNA binding"/>
    <property type="evidence" value="ECO:0007669"/>
    <property type="project" value="TreeGrafter"/>
</dbReference>
<organism evidence="11 13">
    <name type="scientific">Glossina fuscipes</name>
    <dbReference type="NCBI Taxonomy" id="7396"/>
    <lineage>
        <taxon>Eukaryota</taxon>
        <taxon>Metazoa</taxon>
        <taxon>Ecdysozoa</taxon>
        <taxon>Arthropoda</taxon>
        <taxon>Hexapoda</taxon>
        <taxon>Insecta</taxon>
        <taxon>Pterygota</taxon>
        <taxon>Neoptera</taxon>
        <taxon>Endopterygota</taxon>
        <taxon>Diptera</taxon>
        <taxon>Brachycera</taxon>
        <taxon>Muscomorpha</taxon>
        <taxon>Hippoboscoidea</taxon>
        <taxon>Glossinidae</taxon>
        <taxon>Glossina</taxon>
    </lineage>
</organism>
<evidence type="ECO:0000256" key="5">
    <source>
        <dbReference type="ARBA" id="ARBA00023125"/>
    </source>
</evidence>
<dbReference type="GO" id="GO:0019185">
    <property type="term" value="C:snRNA-activating protein complex"/>
    <property type="evidence" value="ECO:0007669"/>
    <property type="project" value="TreeGrafter"/>
</dbReference>
<dbReference type="KEGG" id="gfs:119639713"/>
<evidence type="ECO:0000256" key="8">
    <source>
        <dbReference type="ARBA" id="ARBA00025193"/>
    </source>
</evidence>
<dbReference type="GO" id="GO:0001006">
    <property type="term" value="F:RNA polymerase III type 3 promoter sequence-specific DNA binding"/>
    <property type="evidence" value="ECO:0007669"/>
    <property type="project" value="TreeGrafter"/>
</dbReference>
<evidence type="ECO:0000256" key="10">
    <source>
        <dbReference type="ARBA" id="ARBA00029606"/>
    </source>
</evidence>
<dbReference type="GeneID" id="119639713"/>
<gene>
    <name evidence="12 13 14 15" type="primary">LOC119639713</name>
</gene>
<keyword evidence="7" id="KW-0539">Nucleus</keyword>
<evidence type="ECO:0000313" key="12">
    <source>
        <dbReference type="RefSeq" id="XP_037893241.1"/>
    </source>
</evidence>
<evidence type="ECO:0000313" key="14">
    <source>
        <dbReference type="RefSeq" id="XP_037893243.1"/>
    </source>
</evidence>
<comment type="similarity">
    <text evidence="2">Belongs to the SNAPC3/SRD2 family.</text>
</comment>
<dbReference type="RefSeq" id="XP_037893242.1">
    <property type="nucleotide sequence ID" value="XM_038037314.1"/>
</dbReference>
<dbReference type="InterPro" id="IPR022042">
    <property type="entry name" value="snRNA-activating_su3"/>
</dbReference>
<dbReference type="GO" id="GO:0005634">
    <property type="term" value="C:nucleus"/>
    <property type="evidence" value="ECO:0007669"/>
    <property type="project" value="UniProtKB-SubCell"/>
</dbReference>
<evidence type="ECO:0000256" key="7">
    <source>
        <dbReference type="ARBA" id="ARBA00023242"/>
    </source>
</evidence>
<dbReference type="RefSeq" id="XP_037893241.1">
    <property type="nucleotide sequence ID" value="XM_038037313.1"/>
</dbReference>
<dbReference type="Pfam" id="PF12251">
    <property type="entry name" value="SNAPC3"/>
    <property type="match status" value="1"/>
</dbReference>
<evidence type="ECO:0000313" key="11">
    <source>
        <dbReference type="Proteomes" id="UP000092443"/>
    </source>
</evidence>
<protein>
    <recommendedName>
        <fullName evidence="3">snRNA-activating protein complex subunit 3</fullName>
    </recommendedName>
    <alternativeName>
        <fullName evidence="10">Small nuclear RNA-activating complex polypeptide 3</fullName>
    </alternativeName>
</protein>
<comment type="function">
    <text evidence="8">Part of the SNAPc complex required for the transcription of both RNA polymerase II and III small-nuclear RNA genes. Binds to the proximal sequence element (PSE), a non-TATA-box basal promoter element common to these 2 types of genes. Recruits TBP and BRF2 to the U6 snRNA TATA box.</text>
</comment>
<dbReference type="AlphaFoldDB" id="A0A9C5ZB20"/>
<evidence type="ECO:0000256" key="9">
    <source>
        <dbReference type="ARBA" id="ARBA00025958"/>
    </source>
</evidence>
<dbReference type="GO" id="GO:0003681">
    <property type="term" value="F:bent DNA binding"/>
    <property type="evidence" value="ECO:0007669"/>
    <property type="project" value="TreeGrafter"/>
</dbReference>
<keyword evidence="5" id="KW-0238">DNA-binding</keyword>
<evidence type="ECO:0000256" key="3">
    <source>
        <dbReference type="ARBA" id="ARBA00013634"/>
    </source>
</evidence>
<comment type="subunit">
    <text evidence="9">Part of the SNAPc complex composed of 5 subunits: SNAPC1, SNAPC2, SNAPC3, SNAPC4 and SNAPC5. SNAPC3 interacts with SNAPC1.</text>
</comment>
<proteinExistence type="inferred from homology"/>
<accession>A0A9C5ZB20</accession>
<evidence type="ECO:0000313" key="13">
    <source>
        <dbReference type="RefSeq" id="XP_037893242.1"/>
    </source>
</evidence>
<dbReference type="GO" id="GO:0042795">
    <property type="term" value="P:snRNA transcription by RNA polymerase II"/>
    <property type="evidence" value="ECO:0007669"/>
    <property type="project" value="TreeGrafter"/>
</dbReference>
<dbReference type="RefSeq" id="XP_037893244.1">
    <property type="nucleotide sequence ID" value="XM_038037316.1"/>
</dbReference>
<sequence>MEDILGQAMRPPINLKEFLKNYQDILKPPYTLPVTDIKLQKSMKLLEDHERFQEAEENCSLEILETSDDARITDFIPGFTELPRKSITELPTDALPLRTVTTLLKLKENTQKNPFQRSTDIYSLIKLPTAIAEKEEYTPGQELKIYIRVYRPARATHEHRTLEKPVLAEEFECLGSNFLTELRDKIQCVCNHKRFFDISENPEAPLPSKETEPGYFFITDTFYNDKRNPLNADYSTNIREWARNAKGLQNVKFKTALMEETRFIDLTVSLGFPQHYQHHGNCEHVFVFSQLEVIATPATQMLPRYYYPRLKSYSHFNNRLCNTCGNLHFVYVVEGSNRQVHDPAYMCKKCFLSYHYIDGKKVGQFRAYRLIDCNNESEEMKDEGNPAGSTVDVDSMDNLASILDGSYEEEDDAEASNARIKAEVKAKQK</sequence>
<evidence type="ECO:0000256" key="1">
    <source>
        <dbReference type="ARBA" id="ARBA00004123"/>
    </source>
</evidence>
<name>A0A9C5ZB20_9MUSC</name>
<dbReference type="GO" id="GO:0042796">
    <property type="term" value="P:snRNA transcription by RNA polymerase III"/>
    <property type="evidence" value="ECO:0007669"/>
    <property type="project" value="TreeGrafter"/>
</dbReference>
<evidence type="ECO:0000256" key="4">
    <source>
        <dbReference type="ARBA" id="ARBA00023015"/>
    </source>
</evidence>
<dbReference type="Proteomes" id="UP000092443">
    <property type="component" value="Unplaced"/>
</dbReference>
<dbReference type="PANTHER" id="PTHR13421">
    <property type="entry name" value="SNRNA-ACTIVATING PROTEIN COMPLEX SUBUNIT 3"/>
    <property type="match status" value="1"/>
</dbReference>
<dbReference type="RefSeq" id="XP_037893243.1">
    <property type="nucleotide sequence ID" value="XM_038037315.1"/>
</dbReference>
<evidence type="ECO:0000256" key="6">
    <source>
        <dbReference type="ARBA" id="ARBA00023163"/>
    </source>
</evidence>
<dbReference type="PANTHER" id="PTHR13421:SF16">
    <property type="entry name" value="SNRNA-ACTIVATING PROTEIN COMPLEX SUBUNIT 3"/>
    <property type="match status" value="1"/>
</dbReference>
<evidence type="ECO:0000256" key="2">
    <source>
        <dbReference type="ARBA" id="ARBA00010410"/>
    </source>
</evidence>
<comment type="subcellular location">
    <subcellularLocation>
        <location evidence="1">Nucleus</location>
    </subcellularLocation>
</comment>